<evidence type="ECO:0000313" key="2">
    <source>
        <dbReference type="Proteomes" id="UP001642405"/>
    </source>
</evidence>
<sequence length="65" mass="6529">MAAAPTSRLRAVAIVAAVAAVGIGLTVHRQSNALRANELAQRKTGSLATASPNLYVSVDRSGGGI</sequence>
<comment type="caution">
    <text evidence="1">The sequence shown here is derived from an EMBL/GenBank/DDBJ whole genome shotgun (WGS) entry which is preliminary data.</text>
</comment>
<protein>
    <submittedName>
        <fullName evidence="1">Uncharacterized protein</fullName>
    </submittedName>
</protein>
<proteinExistence type="predicted"/>
<organism evidence="1 2">
    <name type="scientific">Sporothrix curviconia</name>
    <dbReference type="NCBI Taxonomy" id="1260050"/>
    <lineage>
        <taxon>Eukaryota</taxon>
        <taxon>Fungi</taxon>
        <taxon>Dikarya</taxon>
        <taxon>Ascomycota</taxon>
        <taxon>Pezizomycotina</taxon>
        <taxon>Sordariomycetes</taxon>
        <taxon>Sordariomycetidae</taxon>
        <taxon>Ophiostomatales</taxon>
        <taxon>Ophiostomataceae</taxon>
        <taxon>Sporothrix</taxon>
    </lineage>
</organism>
<dbReference type="Proteomes" id="UP001642405">
    <property type="component" value="Unassembled WGS sequence"/>
</dbReference>
<reference evidence="1 2" key="1">
    <citation type="submission" date="2024-01" db="EMBL/GenBank/DDBJ databases">
        <authorList>
            <person name="Allen C."/>
            <person name="Tagirdzhanova G."/>
        </authorList>
    </citation>
    <scope>NUCLEOTIDE SEQUENCE [LARGE SCALE GENOMIC DNA]</scope>
</reference>
<keyword evidence="2" id="KW-1185">Reference proteome</keyword>
<dbReference type="EMBL" id="CAWUHB010000008">
    <property type="protein sequence ID" value="CAK7214647.1"/>
    <property type="molecule type" value="Genomic_DNA"/>
</dbReference>
<accession>A0ABP0B518</accession>
<evidence type="ECO:0000313" key="1">
    <source>
        <dbReference type="EMBL" id="CAK7214647.1"/>
    </source>
</evidence>
<name>A0ABP0B518_9PEZI</name>
<gene>
    <name evidence="1" type="ORF">SCUCBS95973_002218</name>
</gene>